<reference evidence="11 12" key="1">
    <citation type="submission" date="2024-12" db="EMBL/GenBank/DDBJ databases">
        <authorList>
            <person name="Alaofin S."/>
            <person name="Velasco D."/>
            <person name="Li D."/>
            <person name="Baldwin T."/>
            <person name="Liu Z."/>
            <person name="Schachterle J.K."/>
        </authorList>
    </citation>
    <scope>NUCLEOTIDE SEQUENCE [LARGE SCALE GENOMIC DNA]</scope>
    <source>
        <strain evidence="11 12">B1</strain>
    </source>
</reference>
<dbReference type="InterPro" id="IPR015422">
    <property type="entry name" value="PyrdxlP-dep_Trfase_small"/>
</dbReference>
<evidence type="ECO:0000313" key="11">
    <source>
        <dbReference type="EMBL" id="MFN6507442.1"/>
    </source>
</evidence>
<sequence>MLNFVTNINFLGMPHRSRQHLISIVDRFGAMPMSSVAPAELAVANWYSVMADCISIGVGTTEFLWLLPDLLESPAAIPLPSFWQYEYYFKTKRGEGSIVPLTINLEEDGACDLDAVEQACMAGARSVFLGNANNPTGRLFDHERVLSLAKAHQSTTFVVDETYLPFDEAWNERTLARHATSLDNLIVLQSLSKIFATPGMRIGVCITNARLTAQIKSRQTPFGVGTVALEMIPVLLAEREYLESTPRQYAQARSWVVEQIDRRLGARVVMTPPESAFLLLRLREGSALQVRERVRKYGVDMRAGPDLPYVDDRFLRVSVRDIPSAMVMLDALESVI</sequence>
<dbReference type="InterPro" id="IPR050106">
    <property type="entry name" value="HistidinolP_aminotransfase"/>
</dbReference>
<dbReference type="PANTHER" id="PTHR43643">
    <property type="entry name" value="HISTIDINOL-PHOSPHATE AMINOTRANSFERASE 2"/>
    <property type="match status" value="1"/>
</dbReference>
<evidence type="ECO:0000259" key="10">
    <source>
        <dbReference type="Pfam" id="PF00155"/>
    </source>
</evidence>
<comment type="similarity">
    <text evidence="2">Belongs to the class-II pyridoxal-phosphate-dependent aminotransferase family. Histidinol-phosphate aminotransferase subfamily.</text>
</comment>
<keyword evidence="4 11" id="KW-0032">Aminotransferase</keyword>
<dbReference type="GO" id="GO:0008483">
    <property type="term" value="F:transaminase activity"/>
    <property type="evidence" value="ECO:0007669"/>
    <property type="project" value="UniProtKB-KW"/>
</dbReference>
<evidence type="ECO:0000256" key="8">
    <source>
        <dbReference type="ARBA" id="ARBA00023102"/>
    </source>
</evidence>
<keyword evidence="5" id="KW-0028">Amino-acid biosynthesis</keyword>
<comment type="pathway">
    <text evidence="1">Amino-acid biosynthesis; L-histidine biosynthesis; L-histidine from 5-phospho-alpha-D-ribose 1-diphosphate: step 7/9.</text>
</comment>
<evidence type="ECO:0000256" key="6">
    <source>
        <dbReference type="ARBA" id="ARBA00022679"/>
    </source>
</evidence>
<dbReference type="InterPro" id="IPR004839">
    <property type="entry name" value="Aminotransferase_I/II_large"/>
</dbReference>
<dbReference type="EMBL" id="JBKAMQ010000002">
    <property type="protein sequence ID" value="MFN6507442.1"/>
    <property type="molecule type" value="Genomic_DNA"/>
</dbReference>
<dbReference type="InterPro" id="IPR015424">
    <property type="entry name" value="PyrdxlP-dep_Trfase"/>
</dbReference>
<evidence type="ECO:0000256" key="5">
    <source>
        <dbReference type="ARBA" id="ARBA00022605"/>
    </source>
</evidence>
<dbReference type="Gene3D" id="3.40.640.10">
    <property type="entry name" value="Type I PLP-dependent aspartate aminotransferase-like (Major domain)"/>
    <property type="match status" value="1"/>
</dbReference>
<dbReference type="Pfam" id="PF00155">
    <property type="entry name" value="Aminotran_1_2"/>
    <property type="match status" value="1"/>
</dbReference>
<keyword evidence="8" id="KW-0368">Histidine biosynthesis</keyword>
<comment type="catalytic activity">
    <reaction evidence="9">
        <text>L-histidinol phosphate + 2-oxoglutarate = 3-(imidazol-4-yl)-2-oxopropyl phosphate + L-glutamate</text>
        <dbReference type="Rhea" id="RHEA:23744"/>
        <dbReference type="ChEBI" id="CHEBI:16810"/>
        <dbReference type="ChEBI" id="CHEBI:29985"/>
        <dbReference type="ChEBI" id="CHEBI:57766"/>
        <dbReference type="ChEBI" id="CHEBI:57980"/>
        <dbReference type="EC" id="2.6.1.9"/>
    </reaction>
</comment>
<dbReference type="Gene3D" id="3.90.1150.10">
    <property type="entry name" value="Aspartate Aminotransferase, domain 1"/>
    <property type="match status" value="1"/>
</dbReference>
<dbReference type="SUPFAM" id="SSF53383">
    <property type="entry name" value="PLP-dependent transferases"/>
    <property type="match status" value="1"/>
</dbReference>
<keyword evidence="7" id="KW-0663">Pyridoxal phosphate</keyword>
<keyword evidence="12" id="KW-1185">Reference proteome</keyword>
<evidence type="ECO:0000256" key="7">
    <source>
        <dbReference type="ARBA" id="ARBA00022898"/>
    </source>
</evidence>
<evidence type="ECO:0000256" key="4">
    <source>
        <dbReference type="ARBA" id="ARBA00022576"/>
    </source>
</evidence>
<comment type="caution">
    <text evidence="11">The sequence shown here is derived from an EMBL/GenBank/DDBJ whole genome shotgun (WGS) entry which is preliminary data.</text>
</comment>
<keyword evidence="6" id="KW-0808">Transferase</keyword>
<name>A0ABW9KUG0_XANCT</name>
<evidence type="ECO:0000256" key="3">
    <source>
        <dbReference type="ARBA" id="ARBA00012748"/>
    </source>
</evidence>
<evidence type="ECO:0000256" key="9">
    <source>
        <dbReference type="ARBA" id="ARBA00047481"/>
    </source>
</evidence>
<evidence type="ECO:0000256" key="2">
    <source>
        <dbReference type="ARBA" id="ARBA00007970"/>
    </source>
</evidence>
<gene>
    <name evidence="11" type="ORF">ACK3FC_09455</name>
</gene>
<dbReference type="InterPro" id="IPR015421">
    <property type="entry name" value="PyrdxlP-dep_Trfase_major"/>
</dbReference>
<dbReference type="CDD" id="cd00609">
    <property type="entry name" value="AAT_like"/>
    <property type="match status" value="1"/>
</dbReference>
<proteinExistence type="inferred from homology"/>
<evidence type="ECO:0000256" key="1">
    <source>
        <dbReference type="ARBA" id="ARBA00005011"/>
    </source>
</evidence>
<dbReference type="EC" id="2.6.1.9" evidence="3"/>
<dbReference type="PANTHER" id="PTHR43643:SF6">
    <property type="entry name" value="HISTIDINOL-PHOSPHATE AMINOTRANSFERASE"/>
    <property type="match status" value="1"/>
</dbReference>
<protein>
    <recommendedName>
        <fullName evidence="3">histidinol-phosphate transaminase</fullName>
        <ecNumber evidence="3">2.6.1.9</ecNumber>
    </recommendedName>
</protein>
<dbReference type="RefSeq" id="WP_196484328.1">
    <property type="nucleotide sequence ID" value="NZ_CP064001.1"/>
</dbReference>
<evidence type="ECO:0000313" key="12">
    <source>
        <dbReference type="Proteomes" id="UP001635788"/>
    </source>
</evidence>
<feature type="domain" description="Aminotransferase class I/classII large" evidence="10">
    <location>
        <begin position="42"/>
        <end position="319"/>
    </location>
</feature>
<organism evidence="11 12">
    <name type="scientific">Xanthomonas translucens pv. translucens</name>
    <dbReference type="NCBI Taxonomy" id="134875"/>
    <lineage>
        <taxon>Bacteria</taxon>
        <taxon>Pseudomonadati</taxon>
        <taxon>Pseudomonadota</taxon>
        <taxon>Gammaproteobacteria</taxon>
        <taxon>Lysobacterales</taxon>
        <taxon>Lysobacteraceae</taxon>
        <taxon>Xanthomonas</taxon>
        <taxon>Xanthomonas translucens group</taxon>
    </lineage>
</organism>
<dbReference type="Proteomes" id="UP001635788">
    <property type="component" value="Unassembled WGS sequence"/>
</dbReference>
<accession>A0ABW9KUG0</accession>